<dbReference type="Proteomes" id="UP001333818">
    <property type="component" value="Unassembled WGS sequence"/>
</dbReference>
<sequence length="46" mass="5353">MLEGDGASLSDRRNKIYQYDKLPPLRSDQTWVFIFVLVDTGTKIQH</sequence>
<dbReference type="RefSeq" id="WP_330482056.1">
    <property type="nucleotide sequence ID" value="NZ_JAZBJZ010000006.1"/>
</dbReference>
<evidence type="ECO:0000313" key="2">
    <source>
        <dbReference type="Proteomes" id="UP001333818"/>
    </source>
</evidence>
<gene>
    <name evidence="1" type="ORF">V2H45_02610</name>
</gene>
<dbReference type="EMBL" id="JAZBJZ010000006">
    <property type="protein sequence ID" value="MEE3715632.1"/>
    <property type="molecule type" value="Genomic_DNA"/>
</dbReference>
<name>A0AAW9PQK8_9CYAN</name>
<reference evidence="1" key="1">
    <citation type="submission" date="2024-01" db="EMBL/GenBank/DDBJ databases">
        <title>Bank of Algae and Cyanobacteria of the Azores (BACA) strain genomes.</title>
        <authorList>
            <person name="Luz R."/>
            <person name="Cordeiro R."/>
            <person name="Fonseca A."/>
            <person name="Goncalves V."/>
        </authorList>
    </citation>
    <scope>NUCLEOTIDE SEQUENCE</scope>
    <source>
        <strain evidence="1">BACA0141</strain>
    </source>
</reference>
<keyword evidence="2" id="KW-1185">Reference proteome</keyword>
<accession>A0AAW9PQK8</accession>
<dbReference type="AlphaFoldDB" id="A0AAW9PQK8"/>
<evidence type="ECO:0000313" key="1">
    <source>
        <dbReference type="EMBL" id="MEE3715632.1"/>
    </source>
</evidence>
<organism evidence="1 2">
    <name type="scientific">Tumidithrix elongata BACA0141</name>
    <dbReference type="NCBI Taxonomy" id="2716417"/>
    <lineage>
        <taxon>Bacteria</taxon>
        <taxon>Bacillati</taxon>
        <taxon>Cyanobacteriota</taxon>
        <taxon>Cyanophyceae</taxon>
        <taxon>Pseudanabaenales</taxon>
        <taxon>Pseudanabaenaceae</taxon>
        <taxon>Tumidithrix</taxon>
        <taxon>Tumidithrix elongata</taxon>
    </lineage>
</organism>
<protein>
    <submittedName>
        <fullName evidence="1">Uncharacterized protein</fullName>
    </submittedName>
</protein>
<proteinExistence type="predicted"/>
<comment type="caution">
    <text evidence="1">The sequence shown here is derived from an EMBL/GenBank/DDBJ whole genome shotgun (WGS) entry which is preliminary data.</text>
</comment>